<dbReference type="InterPro" id="IPR001763">
    <property type="entry name" value="Rhodanese-like_dom"/>
</dbReference>
<dbReference type="InterPro" id="IPR036873">
    <property type="entry name" value="Rhodanese-like_dom_sf"/>
</dbReference>
<sequence>MTVHATTAAFAAAGDAPVSAISAEELRAAVLGPEEVAVVDVREGGRFEAGHVSVAVPLPLSEIELKVEALLPRRSIRLVVTDDDGGEIGERAARRLAQIGYSNVRLLAGGLAGWQAAGFELITGQYSLSKALGEFVERRYHTPRISATELRQRIEDGGVVVLDTRPIEEFHHISIPGGVAAPGVELLYRIFDAVPSPDTPVVINCAGRTRAIIGAQALLNAGFPNPVVSLENGTAAWLLAGLEPAKGADTRLPPPSPEGLERAKQAAARVAERFGVRRIDADELAALRAEAGSHTLHLFDIRTPEEYAAGHLPGATSAPGGQLVQTTDSFVGTRDGRIVLVDDADGVRATLTASWLIQLGFEHVFVHAAPAAALTEAGVAAPRIAGGEPVVAGVSPQQADALIQDGAVVLDVEPAPPYFRPRRYVPGSFIARRSTLASGVAQVPGTGAIILTSADGRLAALAASELEKRTARRVVALDGGTDAWVAAGLRHRTGLDQPALLAEEALAPAPTLEERRVSLDAYVRWGDVITDQLQRDGLVRFRAFG</sequence>
<dbReference type="PANTHER" id="PTHR44086:SF10">
    <property type="entry name" value="THIOSULFATE SULFURTRANSFERASE_RHODANESE-LIKE DOMAIN-CONTAINING PROTEIN 3"/>
    <property type="match status" value="1"/>
</dbReference>
<dbReference type="Gene3D" id="3.40.250.10">
    <property type="entry name" value="Rhodanese-like domain"/>
    <property type="match status" value="4"/>
</dbReference>
<feature type="domain" description="Rhodanese" evidence="1">
    <location>
        <begin position="32"/>
        <end position="123"/>
    </location>
</feature>
<feature type="domain" description="Rhodanese" evidence="1">
    <location>
        <begin position="292"/>
        <end position="391"/>
    </location>
</feature>
<proteinExistence type="predicted"/>
<reference evidence="2" key="2">
    <citation type="submission" date="2023-01" db="EMBL/GenBank/DDBJ databases">
        <authorList>
            <person name="Sun Q."/>
            <person name="Evtushenko L."/>
        </authorList>
    </citation>
    <scope>NUCLEOTIDE SEQUENCE</scope>
    <source>
        <strain evidence="2">VKM B-2789</strain>
    </source>
</reference>
<evidence type="ECO:0000313" key="2">
    <source>
        <dbReference type="EMBL" id="GLK83907.1"/>
    </source>
</evidence>
<feature type="domain" description="Rhodanese" evidence="1">
    <location>
        <begin position="155"/>
        <end position="246"/>
    </location>
</feature>
<reference evidence="2" key="1">
    <citation type="journal article" date="2014" name="Int. J. Syst. Evol. Microbiol.">
        <title>Complete genome sequence of Corynebacterium casei LMG S-19264T (=DSM 44701T), isolated from a smear-ripened cheese.</title>
        <authorList>
            <consortium name="US DOE Joint Genome Institute (JGI-PGF)"/>
            <person name="Walter F."/>
            <person name="Albersmeier A."/>
            <person name="Kalinowski J."/>
            <person name="Ruckert C."/>
        </authorList>
    </citation>
    <scope>NUCLEOTIDE SEQUENCE</scope>
    <source>
        <strain evidence="2">VKM B-2789</strain>
    </source>
</reference>
<dbReference type="Proteomes" id="UP001143330">
    <property type="component" value="Unassembled WGS sequence"/>
</dbReference>
<dbReference type="RefSeq" id="WP_213364104.1">
    <property type="nucleotide sequence ID" value="NZ_BSFM01000011.1"/>
</dbReference>
<evidence type="ECO:0000313" key="3">
    <source>
        <dbReference type="Proteomes" id="UP001143330"/>
    </source>
</evidence>
<dbReference type="PANTHER" id="PTHR44086">
    <property type="entry name" value="THIOSULFATE SULFURTRANSFERASE RDL2, MITOCHONDRIAL-RELATED"/>
    <property type="match status" value="1"/>
</dbReference>
<dbReference type="EMBL" id="BSFM01000011">
    <property type="protein sequence ID" value="GLK83907.1"/>
    <property type="molecule type" value="Genomic_DNA"/>
</dbReference>
<keyword evidence="3" id="KW-1185">Reference proteome</keyword>
<dbReference type="GO" id="GO:0004792">
    <property type="term" value="F:thiosulfate-cyanide sulfurtransferase activity"/>
    <property type="evidence" value="ECO:0007669"/>
    <property type="project" value="TreeGrafter"/>
</dbReference>
<dbReference type="SUPFAM" id="SSF52821">
    <property type="entry name" value="Rhodanese/Cell cycle control phosphatase"/>
    <property type="match status" value="4"/>
</dbReference>
<accession>A0A9W6NAT2</accession>
<name>A0A9W6NAT2_9HYPH</name>
<dbReference type="PROSITE" id="PS50206">
    <property type="entry name" value="RHODANESE_3"/>
    <property type="match status" value="4"/>
</dbReference>
<evidence type="ECO:0000259" key="1">
    <source>
        <dbReference type="PROSITE" id="PS50206"/>
    </source>
</evidence>
<comment type="caution">
    <text evidence="2">The sequence shown here is derived from an EMBL/GenBank/DDBJ whole genome shotgun (WGS) entry which is preliminary data.</text>
</comment>
<protein>
    <submittedName>
        <fullName evidence="2">Sulfurtransferase</fullName>
    </submittedName>
</protein>
<organism evidence="2 3">
    <name type="scientific">Ancylobacter defluvii</name>
    <dbReference type="NCBI Taxonomy" id="1282440"/>
    <lineage>
        <taxon>Bacteria</taxon>
        <taxon>Pseudomonadati</taxon>
        <taxon>Pseudomonadota</taxon>
        <taxon>Alphaproteobacteria</taxon>
        <taxon>Hyphomicrobiales</taxon>
        <taxon>Xanthobacteraceae</taxon>
        <taxon>Ancylobacter</taxon>
    </lineage>
</organism>
<dbReference type="Pfam" id="PF00581">
    <property type="entry name" value="Rhodanese"/>
    <property type="match status" value="3"/>
</dbReference>
<dbReference type="AlphaFoldDB" id="A0A9W6NAT2"/>
<dbReference type="SMART" id="SM00450">
    <property type="entry name" value="RHOD"/>
    <property type="match status" value="4"/>
</dbReference>
<gene>
    <name evidence="2" type="ORF">GCM10017653_19770</name>
</gene>
<feature type="domain" description="Rhodanese" evidence="1">
    <location>
        <begin position="403"/>
        <end position="493"/>
    </location>
</feature>